<comment type="caution">
    <text evidence="1">The sequence shown here is derived from an EMBL/GenBank/DDBJ whole genome shotgun (WGS) entry which is preliminary data.</text>
</comment>
<sequence length="87" mass="9583">MVTIHYANLDTPKRYSIRFVTESDAGTKTETHIIQRQQGIYPGITGFRADAPEGTATDGTANLSYTAILREEGTKVDTEEGVLISYE</sequence>
<proteinExistence type="predicted"/>
<dbReference type="RefSeq" id="WP_256422139.1">
    <property type="nucleotide sequence ID" value="NZ_JANHDI010000011.1"/>
</dbReference>
<evidence type="ECO:0000313" key="2">
    <source>
        <dbReference type="Proteomes" id="UP001597085"/>
    </source>
</evidence>
<dbReference type="Proteomes" id="UP001597085">
    <property type="component" value="Unassembled WGS sequence"/>
</dbReference>
<evidence type="ECO:0000313" key="1">
    <source>
        <dbReference type="EMBL" id="MFD1600396.1"/>
    </source>
</evidence>
<dbReference type="AlphaFoldDB" id="A0ABD6CRM2"/>
<protein>
    <submittedName>
        <fullName evidence="1">Uncharacterized protein</fullName>
    </submittedName>
</protein>
<name>A0ABD6CRM2_9EURY</name>
<keyword evidence="2" id="KW-1185">Reference proteome</keyword>
<dbReference type="EMBL" id="JBHUDK010000015">
    <property type="protein sequence ID" value="MFD1600396.1"/>
    <property type="molecule type" value="Genomic_DNA"/>
</dbReference>
<organism evidence="1 2">
    <name type="scientific">Halobellus rarus</name>
    <dbReference type="NCBI Taxonomy" id="1126237"/>
    <lineage>
        <taxon>Archaea</taxon>
        <taxon>Methanobacteriati</taxon>
        <taxon>Methanobacteriota</taxon>
        <taxon>Stenosarchaea group</taxon>
        <taxon>Halobacteria</taxon>
        <taxon>Halobacteriales</taxon>
        <taxon>Haloferacaceae</taxon>
        <taxon>Halobellus</taxon>
    </lineage>
</organism>
<accession>A0ABD6CRM2</accession>
<gene>
    <name evidence="1" type="ORF">ACFSBX_15730</name>
</gene>
<reference evidence="1 2" key="1">
    <citation type="journal article" date="2019" name="Int. J. Syst. Evol. Microbiol.">
        <title>The Global Catalogue of Microorganisms (GCM) 10K type strain sequencing project: providing services to taxonomists for standard genome sequencing and annotation.</title>
        <authorList>
            <consortium name="The Broad Institute Genomics Platform"/>
            <consortium name="The Broad Institute Genome Sequencing Center for Infectious Disease"/>
            <person name="Wu L."/>
            <person name="Ma J."/>
        </authorList>
    </citation>
    <scope>NUCLEOTIDE SEQUENCE [LARGE SCALE GENOMIC DNA]</scope>
    <source>
        <strain evidence="1 2">CGMCC 1.12121</strain>
    </source>
</reference>